<evidence type="ECO:0000256" key="1">
    <source>
        <dbReference type="SAM" id="SignalP"/>
    </source>
</evidence>
<dbReference type="EC" id="3.5.2.6" evidence="3"/>
<dbReference type="Gene3D" id="3.40.710.10">
    <property type="entry name" value="DD-peptidase/beta-lactamase superfamily"/>
    <property type="match status" value="1"/>
</dbReference>
<gene>
    <name evidence="3" type="primary">bla</name>
    <name evidence="3" type="ORF">AB2L27_19325</name>
</gene>
<dbReference type="NCBIfam" id="NF033103">
    <property type="entry name" value="bla_class_A"/>
    <property type="match status" value="1"/>
</dbReference>
<dbReference type="PANTHER" id="PTHR35333">
    <property type="entry name" value="BETA-LACTAMASE"/>
    <property type="match status" value="1"/>
</dbReference>
<feature type="chain" id="PRO_5046908586" evidence="1">
    <location>
        <begin position="25"/>
        <end position="301"/>
    </location>
</feature>
<evidence type="ECO:0000313" key="3">
    <source>
        <dbReference type="EMBL" id="MEZ0166912.1"/>
    </source>
</evidence>
<keyword evidence="3" id="KW-0378">Hydrolase</keyword>
<evidence type="ECO:0000313" key="4">
    <source>
        <dbReference type="Proteomes" id="UP001565927"/>
    </source>
</evidence>
<dbReference type="RefSeq" id="WP_370443121.1">
    <property type="nucleotide sequence ID" value="NZ_JBGFTU010000033.1"/>
</dbReference>
<dbReference type="GO" id="GO:0008800">
    <property type="term" value="F:beta-lactamase activity"/>
    <property type="evidence" value="ECO:0007669"/>
    <property type="project" value="UniProtKB-EC"/>
</dbReference>
<dbReference type="PANTHER" id="PTHR35333:SF3">
    <property type="entry name" value="BETA-LACTAMASE-TYPE TRANSPEPTIDASE FOLD CONTAINING PROTEIN"/>
    <property type="match status" value="1"/>
</dbReference>
<dbReference type="PRINTS" id="PR00118">
    <property type="entry name" value="BLACTAMASEA"/>
</dbReference>
<comment type="caution">
    <text evidence="3">The sequence shown here is derived from an EMBL/GenBank/DDBJ whole genome shotgun (WGS) entry which is preliminary data.</text>
</comment>
<reference evidence="3 4" key="1">
    <citation type="submission" date="2024-07" db="EMBL/GenBank/DDBJ databases">
        <authorList>
            <person name="Thanompreechachai J."/>
            <person name="Duangmal K."/>
        </authorList>
    </citation>
    <scope>NUCLEOTIDE SEQUENCE [LARGE SCALE GENOMIC DNA]</scope>
    <source>
        <strain evidence="3 4">LSe6-4</strain>
    </source>
</reference>
<organism evidence="3 4">
    <name type="scientific">Kineococcus halophytocola</name>
    <dbReference type="NCBI Taxonomy" id="3234027"/>
    <lineage>
        <taxon>Bacteria</taxon>
        <taxon>Bacillati</taxon>
        <taxon>Actinomycetota</taxon>
        <taxon>Actinomycetes</taxon>
        <taxon>Kineosporiales</taxon>
        <taxon>Kineosporiaceae</taxon>
        <taxon>Kineococcus</taxon>
    </lineage>
</organism>
<proteinExistence type="predicted"/>
<dbReference type="InterPro" id="IPR045155">
    <property type="entry name" value="Beta-lactam_cat"/>
</dbReference>
<feature type="signal peptide" evidence="1">
    <location>
        <begin position="1"/>
        <end position="24"/>
    </location>
</feature>
<dbReference type="InterPro" id="IPR012338">
    <property type="entry name" value="Beta-lactam/transpept-like"/>
</dbReference>
<feature type="domain" description="Beta-lactamase class A catalytic" evidence="2">
    <location>
        <begin position="59"/>
        <end position="270"/>
    </location>
</feature>
<dbReference type="PROSITE" id="PS51257">
    <property type="entry name" value="PROKAR_LIPOPROTEIN"/>
    <property type="match status" value="1"/>
</dbReference>
<dbReference type="SUPFAM" id="SSF56601">
    <property type="entry name" value="beta-lactamase/transpeptidase-like"/>
    <property type="match status" value="1"/>
</dbReference>
<accession>A0ABV4H7Y5</accession>
<dbReference type="Pfam" id="PF13354">
    <property type="entry name" value="Beta-lactamase2"/>
    <property type="match status" value="1"/>
</dbReference>
<dbReference type="Proteomes" id="UP001565927">
    <property type="component" value="Unassembled WGS sequence"/>
</dbReference>
<protein>
    <submittedName>
        <fullName evidence="3">Class A beta-lactamase</fullName>
        <ecNumber evidence="3">3.5.2.6</ecNumber>
    </submittedName>
</protein>
<dbReference type="EMBL" id="JBGFTU010000033">
    <property type="protein sequence ID" value="MEZ0166912.1"/>
    <property type="molecule type" value="Genomic_DNA"/>
</dbReference>
<dbReference type="InterPro" id="IPR000871">
    <property type="entry name" value="Beta-lactam_class-A"/>
</dbReference>
<evidence type="ECO:0000259" key="2">
    <source>
        <dbReference type="Pfam" id="PF13354"/>
    </source>
</evidence>
<name>A0ABV4H7Y5_9ACTN</name>
<keyword evidence="1" id="KW-0732">Signal</keyword>
<sequence length="301" mass="30767">MSGRVAGLLSCAVLLAGCAGAPTAGPTSTPPAPTATTPAPVPDPGFAALEEEFGARLGVFAVDTGSERTVAHRADERFAYASTYEALAAAAVLASGADLATRVPVTDLVPHSPVTGQHVGGTLTLGEVAAAAVTVNDNTAGNLLLDRLGGPAGFEEDLRELGDTVTESEREEPELNRWVPGEVADTSSPRAFAGSLRAYAVGDALDAGDRDVFTGWLRGNTTGDEQIRAGVRPGWVVGDKTGRAGRYGHQGDVGVVWPPGGGAPWVVAVFSDEPGPDDEPDPALVARATGLVVDALSRRVR</sequence>
<keyword evidence="4" id="KW-1185">Reference proteome</keyword>